<sequence>MSNATLSPSSATTSANSSATSEPAFLDSMNSSAGWSEAARWAINAVVIAVVIVASGFFYYRYRKLRRMAMARELPPELAADARRHTAAGTLSEEDTSVLDHEQLAILPVSKYDPDKVRNSTCPICLEDFDISRHHRRRHSNQSMSSSFTEADMVDAIVSKPPSVLSVSRSFNRPQTLDDTSSTAQRPANRLIRRLPCGHGFCVACIDPWLMQRSRNCPICKRDCTTLFLPTRAKSEYSYEDSRTRRCASPTHSPSMLSYSYYRYGRPQDDSSHLSIQMDSIAPRPDSVISSQLLNDESASLGRPQSVARPDTASERASESQHRRSESDTSFPVPNSIRSPPESSQDIH</sequence>
<feature type="compositionally biased region" description="Low complexity" evidence="9">
    <location>
        <begin position="1"/>
        <end position="21"/>
    </location>
</feature>
<evidence type="ECO:0000256" key="3">
    <source>
        <dbReference type="ARBA" id="ARBA00022723"/>
    </source>
</evidence>
<keyword evidence="5" id="KW-0862">Zinc</keyword>
<dbReference type="PANTHER" id="PTHR46539">
    <property type="entry name" value="E3 UBIQUITIN-PROTEIN LIGASE ATL42"/>
    <property type="match status" value="1"/>
</dbReference>
<dbReference type="GO" id="GO:0008270">
    <property type="term" value="F:zinc ion binding"/>
    <property type="evidence" value="ECO:0007669"/>
    <property type="project" value="UniProtKB-KW"/>
</dbReference>
<reference evidence="12" key="2">
    <citation type="journal article" date="2022" name="Proc. Natl. Acad. Sci. U.S.A.">
        <title>Diploid-dominant life cycles characterize the early evolution of Fungi.</title>
        <authorList>
            <person name="Amses K.R."/>
            <person name="Simmons D.R."/>
            <person name="Longcore J.E."/>
            <person name="Mondo S.J."/>
            <person name="Seto K."/>
            <person name="Jeronimo G.H."/>
            <person name="Bonds A.E."/>
            <person name="Quandt C.A."/>
            <person name="Davis W.J."/>
            <person name="Chang Y."/>
            <person name="Federici B.A."/>
            <person name="Kuo A."/>
            <person name="LaButti K."/>
            <person name="Pangilinan J."/>
            <person name="Andreopoulos W."/>
            <person name="Tritt A."/>
            <person name="Riley R."/>
            <person name="Hundley H."/>
            <person name="Johnson J."/>
            <person name="Lipzen A."/>
            <person name="Barry K."/>
            <person name="Lang B.F."/>
            <person name="Cuomo C.A."/>
            <person name="Buchler N.E."/>
            <person name="Grigoriev I.V."/>
            <person name="Spatafora J.W."/>
            <person name="Stajich J.E."/>
            <person name="James T.Y."/>
        </authorList>
    </citation>
    <scope>NUCLEOTIDE SEQUENCE</scope>
    <source>
        <strain evidence="12">AG</strain>
    </source>
</reference>
<dbReference type="Gene3D" id="3.30.40.10">
    <property type="entry name" value="Zinc/RING finger domain, C3HC4 (zinc finger)"/>
    <property type="match status" value="1"/>
</dbReference>
<keyword evidence="6 10" id="KW-1133">Transmembrane helix</keyword>
<dbReference type="RefSeq" id="XP_051448957.1">
    <property type="nucleotide sequence ID" value="XM_051593249.1"/>
</dbReference>
<dbReference type="AlphaFoldDB" id="A0AAD5HJ35"/>
<dbReference type="EMBL" id="MU620894">
    <property type="protein sequence ID" value="KAI8583953.1"/>
    <property type="molecule type" value="Genomic_DNA"/>
</dbReference>
<evidence type="ECO:0000256" key="5">
    <source>
        <dbReference type="ARBA" id="ARBA00022833"/>
    </source>
</evidence>
<keyword evidence="3" id="KW-0479">Metal-binding</keyword>
<protein>
    <recommendedName>
        <fullName evidence="11">RING-type domain-containing protein</fullName>
    </recommendedName>
</protein>
<evidence type="ECO:0000256" key="2">
    <source>
        <dbReference type="ARBA" id="ARBA00022692"/>
    </source>
</evidence>
<dbReference type="PANTHER" id="PTHR46539:SF1">
    <property type="entry name" value="E3 UBIQUITIN-PROTEIN LIGASE ATL42"/>
    <property type="match status" value="1"/>
</dbReference>
<gene>
    <name evidence="12" type="ORF">K450DRAFT_276950</name>
</gene>
<dbReference type="InterPro" id="IPR013083">
    <property type="entry name" value="Znf_RING/FYVE/PHD"/>
</dbReference>
<dbReference type="PROSITE" id="PS00518">
    <property type="entry name" value="ZF_RING_1"/>
    <property type="match status" value="1"/>
</dbReference>
<evidence type="ECO:0000313" key="12">
    <source>
        <dbReference type="EMBL" id="KAI8583953.1"/>
    </source>
</evidence>
<proteinExistence type="predicted"/>
<dbReference type="GO" id="GO:0016020">
    <property type="term" value="C:membrane"/>
    <property type="evidence" value="ECO:0007669"/>
    <property type="project" value="UniProtKB-SubCell"/>
</dbReference>
<dbReference type="InterPro" id="IPR001841">
    <property type="entry name" value="Znf_RING"/>
</dbReference>
<evidence type="ECO:0000256" key="1">
    <source>
        <dbReference type="ARBA" id="ARBA00004370"/>
    </source>
</evidence>
<dbReference type="PROSITE" id="PS50089">
    <property type="entry name" value="ZF_RING_2"/>
    <property type="match status" value="1"/>
</dbReference>
<name>A0AAD5HJ35_UMBRA</name>
<keyword evidence="2 10" id="KW-0812">Transmembrane</keyword>
<dbReference type="SMART" id="SM00184">
    <property type="entry name" value="RING"/>
    <property type="match status" value="1"/>
</dbReference>
<evidence type="ECO:0000256" key="4">
    <source>
        <dbReference type="ARBA" id="ARBA00022771"/>
    </source>
</evidence>
<evidence type="ECO:0000259" key="11">
    <source>
        <dbReference type="PROSITE" id="PS50089"/>
    </source>
</evidence>
<evidence type="ECO:0000256" key="8">
    <source>
        <dbReference type="PROSITE-ProRule" id="PRU00175"/>
    </source>
</evidence>
<evidence type="ECO:0000256" key="10">
    <source>
        <dbReference type="SAM" id="Phobius"/>
    </source>
</evidence>
<feature type="compositionally biased region" description="Basic and acidic residues" evidence="9">
    <location>
        <begin position="312"/>
        <end position="327"/>
    </location>
</feature>
<accession>A0AAD5HJ35</accession>
<dbReference type="Pfam" id="PF13639">
    <property type="entry name" value="zf-RING_2"/>
    <property type="match status" value="1"/>
</dbReference>
<dbReference type="SUPFAM" id="SSF57850">
    <property type="entry name" value="RING/U-box"/>
    <property type="match status" value="1"/>
</dbReference>
<feature type="compositionally biased region" description="Polar residues" evidence="9">
    <location>
        <begin position="328"/>
        <end position="348"/>
    </location>
</feature>
<comment type="subcellular location">
    <subcellularLocation>
        <location evidence="1">Membrane</location>
    </subcellularLocation>
</comment>
<dbReference type="Proteomes" id="UP001206595">
    <property type="component" value="Unassembled WGS sequence"/>
</dbReference>
<keyword evidence="4 8" id="KW-0863">Zinc-finger</keyword>
<evidence type="ECO:0000256" key="7">
    <source>
        <dbReference type="ARBA" id="ARBA00023136"/>
    </source>
</evidence>
<evidence type="ECO:0000313" key="13">
    <source>
        <dbReference type="Proteomes" id="UP001206595"/>
    </source>
</evidence>
<feature type="region of interest" description="Disordered" evidence="9">
    <location>
        <begin position="297"/>
        <end position="348"/>
    </location>
</feature>
<comment type="caution">
    <text evidence="12">The sequence shown here is derived from an EMBL/GenBank/DDBJ whole genome shotgun (WGS) entry which is preliminary data.</text>
</comment>
<keyword evidence="13" id="KW-1185">Reference proteome</keyword>
<dbReference type="GeneID" id="75918591"/>
<feature type="transmembrane region" description="Helical" evidence="10">
    <location>
        <begin position="41"/>
        <end position="60"/>
    </location>
</feature>
<organism evidence="12 13">
    <name type="scientific">Umbelopsis ramanniana AG</name>
    <dbReference type="NCBI Taxonomy" id="1314678"/>
    <lineage>
        <taxon>Eukaryota</taxon>
        <taxon>Fungi</taxon>
        <taxon>Fungi incertae sedis</taxon>
        <taxon>Mucoromycota</taxon>
        <taxon>Mucoromycotina</taxon>
        <taxon>Umbelopsidomycetes</taxon>
        <taxon>Umbelopsidales</taxon>
        <taxon>Umbelopsidaceae</taxon>
        <taxon>Umbelopsis</taxon>
    </lineage>
</organism>
<feature type="region of interest" description="Disordered" evidence="9">
    <location>
        <begin position="1"/>
        <end position="23"/>
    </location>
</feature>
<reference evidence="12" key="1">
    <citation type="submission" date="2021-06" db="EMBL/GenBank/DDBJ databases">
        <authorList>
            <consortium name="DOE Joint Genome Institute"/>
            <person name="Mondo S.J."/>
            <person name="Amses K.R."/>
            <person name="Simmons D.R."/>
            <person name="Longcore J.E."/>
            <person name="Seto K."/>
            <person name="Alves G.H."/>
            <person name="Bonds A.E."/>
            <person name="Quandt C.A."/>
            <person name="Davis W.J."/>
            <person name="Chang Y."/>
            <person name="Letcher P.M."/>
            <person name="Powell M.J."/>
            <person name="Kuo A."/>
            <person name="Labutti K."/>
            <person name="Pangilinan J."/>
            <person name="Andreopoulos W."/>
            <person name="Tritt A."/>
            <person name="Riley R."/>
            <person name="Hundley H."/>
            <person name="Johnson J."/>
            <person name="Lipzen A."/>
            <person name="Barry K."/>
            <person name="Berbee M.L."/>
            <person name="Buchler N.E."/>
            <person name="Grigoriev I.V."/>
            <person name="Spatafora J.W."/>
            <person name="Stajich J.E."/>
            <person name="James T.Y."/>
        </authorList>
    </citation>
    <scope>NUCLEOTIDE SEQUENCE</scope>
    <source>
        <strain evidence="12">AG</strain>
    </source>
</reference>
<dbReference type="InterPro" id="IPR017907">
    <property type="entry name" value="Znf_RING_CS"/>
</dbReference>
<evidence type="ECO:0000256" key="6">
    <source>
        <dbReference type="ARBA" id="ARBA00022989"/>
    </source>
</evidence>
<feature type="domain" description="RING-type" evidence="11">
    <location>
        <begin position="122"/>
        <end position="221"/>
    </location>
</feature>
<evidence type="ECO:0000256" key="9">
    <source>
        <dbReference type="SAM" id="MobiDB-lite"/>
    </source>
</evidence>
<keyword evidence="7 10" id="KW-0472">Membrane</keyword>